<evidence type="ECO:0000256" key="3">
    <source>
        <dbReference type="ARBA" id="ARBA00022989"/>
    </source>
</evidence>
<feature type="transmembrane region" description="Helical" evidence="6">
    <location>
        <begin position="411"/>
        <end position="430"/>
    </location>
</feature>
<dbReference type="PRINTS" id="PR01036">
    <property type="entry name" value="TCRTETB"/>
</dbReference>
<dbReference type="EMBL" id="JARVKF010000396">
    <property type="protein sequence ID" value="KAK9417772.1"/>
    <property type="molecule type" value="Genomic_DNA"/>
</dbReference>
<dbReference type="SUPFAM" id="SSF103473">
    <property type="entry name" value="MFS general substrate transporter"/>
    <property type="match status" value="1"/>
</dbReference>
<feature type="transmembrane region" description="Helical" evidence="6">
    <location>
        <begin position="370"/>
        <end position="391"/>
    </location>
</feature>
<evidence type="ECO:0000313" key="9">
    <source>
        <dbReference type="Proteomes" id="UP001408356"/>
    </source>
</evidence>
<accession>A0ABR2USX5</accession>
<feature type="compositionally biased region" description="Polar residues" evidence="5">
    <location>
        <begin position="11"/>
        <end position="27"/>
    </location>
</feature>
<feature type="transmembrane region" description="Helical" evidence="6">
    <location>
        <begin position="104"/>
        <end position="130"/>
    </location>
</feature>
<organism evidence="8 9">
    <name type="scientific">Seiridium unicorne</name>
    <dbReference type="NCBI Taxonomy" id="138068"/>
    <lineage>
        <taxon>Eukaryota</taxon>
        <taxon>Fungi</taxon>
        <taxon>Dikarya</taxon>
        <taxon>Ascomycota</taxon>
        <taxon>Pezizomycotina</taxon>
        <taxon>Sordariomycetes</taxon>
        <taxon>Xylariomycetidae</taxon>
        <taxon>Amphisphaeriales</taxon>
        <taxon>Sporocadaceae</taxon>
        <taxon>Seiridium</taxon>
    </lineage>
</organism>
<dbReference type="InterPro" id="IPR020846">
    <property type="entry name" value="MFS_dom"/>
</dbReference>
<reference evidence="8 9" key="1">
    <citation type="journal article" date="2024" name="J. Plant Pathol.">
        <title>Sequence and assembly of the genome of Seiridium unicorne, isolate CBS 538.82, causal agent of cypress canker disease.</title>
        <authorList>
            <person name="Scali E."/>
            <person name="Rocca G.D."/>
            <person name="Danti R."/>
            <person name="Garbelotto M."/>
            <person name="Barberini S."/>
            <person name="Baroncelli R."/>
            <person name="Emiliani G."/>
        </authorList>
    </citation>
    <scope>NUCLEOTIDE SEQUENCE [LARGE SCALE GENOMIC DNA]</scope>
    <source>
        <strain evidence="8 9">BM-138-508</strain>
    </source>
</reference>
<keyword evidence="2 6" id="KW-0812">Transmembrane</keyword>
<dbReference type="InterPro" id="IPR036259">
    <property type="entry name" value="MFS_trans_sf"/>
</dbReference>
<dbReference type="PROSITE" id="PS50850">
    <property type="entry name" value="MFS"/>
    <property type="match status" value="1"/>
</dbReference>
<feature type="transmembrane region" description="Helical" evidence="6">
    <location>
        <begin position="500"/>
        <end position="521"/>
    </location>
</feature>
<evidence type="ECO:0000256" key="6">
    <source>
        <dbReference type="SAM" id="Phobius"/>
    </source>
</evidence>
<feature type="transmembrane region" description="Helical" evidence="6">
    <location>
        <begin position="300"/>
        <end position="321"/>
    </location>
</feature>
<dbReference type="PANTHER" id="PTHR23501">
    <property type="entry name" value="MAJOR FACILITATOR SUPERFAMILY"/>
    <property type="match status" value="1"/>
</dbReference>
<evidence type="ECO:0000313" key="8">
    <source>
        <dbReference type="EMBL" id="KAK9417772.1"/>
    </source>
</evidence>
<feature type="transmembrane region" description="Helical" evidence="6">
    <location>
        <begin position="142"/>
        <end position="160"/>
    </location>
</feature>
<feature type="transmembrane region" description="Helical" evidence="6">
    <location>
        <begin position="257"/>
        <end position="280"/>
    </location>
</feature>
<dbReference type="InterPro" id="IPR011701">
    <property type="entry name" value="MFS"/>
</dbReference>
<comment type="caution">
    <text evidence="8">The sequence shown here is derived from an EMBL/GenBank/DDBJ whole genome shotgun (WGS) entry which is preliminary data.</text>
</comment>
<dbReference type="Proteomes" id="UP001408356">
    <property type="component" value="Unassembled WGS sequence"/>
</dbReference>
<dbReference type="PANTHER" id="PTHR23501:SF199">
    <property type="entry name" value="MFS EFFLUX TRANSPORTER INPD-RELATED"/>
    <property type="match status" value="1"/>
</dbReference>
<evidence type="ECO:0000256" key="4">
    <source>
        <dbReference type="ARBA" id="ARBA00023136"/>
    </source>
</evidence>
<feature type="compositionally biased region" description="Polar residues" evidence="5">
    <location>
        <begin position="35"/>
        <end position="50"/>
    </location>
</feature>
<proteinExistence type="predicted"/>
<keyword evidence="3 6" id="KW-1133">Transmembrane helix</keyword>
<evidence type="ECO:0000256" key="2">
    <source>
        <dbReference type="ARBA" id="ARBA00022692"/>
    </source>
</evidence>
<feature type="transmembrane region" description="Helical" evidence="6">
    <location>
        <begin position="572"/>
        <end position="592"/>
    </location>
</feature>
<feature type="transmembrane region" description="Helical" evidence="6">
    <location>
        <begin position="437"/>
        <end position="455"/>
    </location>
</feature>
<dbReference type="Pfam" id="PF07690">
    <property type="entry name" value="MFS_1"/>
    <property type="match status" value="1"/>
</dbReference>
<name>A0ABR2USX5_9PEZI</name>
<feature type="transmembrane region" description="Helical" evidence="6">
    <location>
        <begin position="230"/>
        <end position="251"/>
    </location>
</feature>
<keyword evidence="9" id="KW-1185">Reference proteome</keyword>
<dbReference type="CDD" id="cd17502">
    <property type="entry name" value="MFS_Azr1_MDR_like"/>
    <property type="match status" value="1"/>
</dbReference>
<feature type="transmembrane region" description="Helical" evidence="6">
    <location>
        <begin position="172"/>
        <end position="191"/>
    </location>
</feature>
<feature type="region of interest" description="Disordered" evidence="5">
    <location>
        <begin position="1"/>
        <end position="57"/>
    </location>
</feature>
<dbReference type="Gene3D" id="1.20.1250.20">
    <property type="entry name" value="MFS general substrate transporter like domains"/>
    <property type="match status" value="1"/>
</dbReference>
<evidence type="ECO:0000256" key="5">
    <source>
        <dbReference type="SAM" id="MobiDB-lite"/>
    </source>
</evidence>
<feature type="domain" description="Major facilitator superfamily (MFS) profile" evidence="7">
    <location>
        <begin position="107"/>
        <end position="595"/>
    </location>
</feature>
<feature type="transmembrane region" description="Helical" evidence="6">
    <location>
        <begin position="197"/>
        <end position="218"/>
    </location>
</feature>
<evidence type="ECO:0000259" key="7">
    <source>
        <dbReference type="PROSITE" id="PS50850"/>
    </source>
</evidence>
<sequence>MLEPRPRSSFEGASQAPTVAASASSITDMEKDADTYSNRENTSHSNSTSDVDMKNVQPMAPAPTEAEKVIGITRQYTAHSQTAHTLKQVDTREDGVEYPKGTKLFLISLALCLSVFLMALDNSIIATAIPKISDDFHSLSDVGWYGSAYLLTTAALQLIFGKFYTFMSIKTVFLSAIAIFEIGSLICGVAQNSITLIIGRAVAGMGSAGMFSGALLILAHSVPLPKRPMYTGLIGGMYGIASVAGPLLGGVFTDKATWRWCFFINLPIGAITLVVIFFFFPDPKVDKPKDEPLLERIKHFDPMGTLVFMPAVICLLLALQWGGTTYAWNSGRIIALFVLFGVLILAFVYIQYRQGEDATVPPRIIANRSVWAGSLYAFGTGSSFFLLVYYIPIWFQAVQGVSAVDSGIRNLPMLLSVVIASIFAGGLVTALGYYAPFMIAGTVLMSIGAGLLTMFNPSIGSGSWIGFQIIYGLGVGLGMQQPMIAVQTALDIKDIPTGSSVVVFLQTLGGALFVSVAQSVFTNQLMQSLVENVPTLDPAVVLAAGATNLQKTVPAELLAGVVAAYSTALTKAFTVSVGLAAFTIIGSALIPWKSVKGKNIEVGMAA</sequence>
<dbReference type="Gene3D" id="1.20.1720.10">
    <property type="entry name" value="Multidrug resistance protein D"/>
    <property type="match status" value="1"/>
</dbReference>
<evidence type="ECO:0000256" key="1">
    <source>
        <dbReference type="ARBA" id="ARBA00004141"/>
    </source>
</evidence>
<feature type="transmembrane region" description="Helical" evidence="6">
    <location>
        <begin position="333"/>
        <end position="350"/>
    </location>
</feature>
<keyword evidence="4 6" id="KW-0472">Membrane</keyword>
<protein>
    <submittedName>
        <fullName evidence="8">Efflux pump</fullName>
    </submittedName>
</protein>
<comment type="subcellular location">
    <subcellularLocation>
        <location evidence="1">Membrane</location>
        <topology evidence="1">Multi-pass membrane protein</topology>
    </subcellularLocation>
</comment>
<feature type="transmembrane region" description="Helical" evidence="6">
    <location>
        <begin position="461"/>
        <end position="479"/>
    </location>
</feature>
<gene>
    <name evidence="8" type="ORF">SUNI508_01529</name>
</gene>